<feature type="transmembrane region" description="Helical" evidence="1">
    <location>
        <begin position="91"/>
        <end position="116"/>
    </location>
</feature>
<dbReference type="Proteomes" id="UP000319175">
    <property type="component" value="Unassembled WGS sequence"/>
</dbReference>
<accession>A0A501QM28</accession>
<name>A0A501QM28_9FLAO</name>
<protein>
    <submittedName>
        <fullName evidence="2">Uncharacterized protein</fullName>
    </submittedName>
</protein>
<dbReference type="OrthoDB" id="6400838at2"/>
<reference evidence="2 3" key="1">
    <citation type="submission" date="2019-06" db="EMBL/GenBank/DDBJ databases">
        <title>Flavobacterium sp. MaA-Y11 from geoumgang.</title>
        <authorList>
            <person name="Jeong S."/>
        </authorList>
    </citation>
    <scope>NUCLEOTIDE SEQUENCE [LARGE SCALE GENOMIC DNA]</scope>
    <source>
        <strain evidence="2 3">MaA-Y11</strain>
    </source>
</reference>
<feature type="transmembrane region" description="Helical" evidence="1">
    <location>
        <begin position="128"/>
        <end position="147"/>
    </location>
</feature>
<dbReference type="AlphaFoldDB" id="A0A501QM28"/>
<organism evidence="2 3">
    <name type="scientific">Flavobacterium microcysteis</name>
    <dbReference type="NCBI Taxonomy" id="2596891"/>
    <lineage>
        <taxon>Bacteria</taxon>
        <taxon>Pseudomonadati</taxon>
        <taxon>Bacteroidota</taxon>
        <taxon>Flavobacteriia</taxon>
        <taxon>Flavobacteriales</taxon>
        <taxon>Flavobacteriaceae</taxon>
        <taxon>Flavobacterium</taxon>
    </lineage>
</organism>
<reference evidence="2 3" key="2">
    <citation type="submission" date="2019-06" db="EMBL/GenBank/DDBJ databases">
        <authorList>
            <person name="Seo Y."/>
        </authorList>
    </citation>
    <scope>NUCLEOTIDE SEQUENCE [LARGE SCALE GENOMIC DNA]</scope>
    <source>
        <strain evidence="2 3">MaA-Y11</strain>
    </source>
</reference>
<evidence type="ECO:0000256" key="1">
    <source>
        <dbReference type="SAM" id="Phobius"/>
    </source>
</evidence>
<keyword evidence="3" id="KW-1185">Reference proteome</keyword>
<keyword evidence="1" id="KW-0812">Transmembrane</keyword>
<comment type="caution">
    <text evidence="2">The sequence shown here is derived from an EMBL/GenBank/DDBJ whole genome shotgun (WGS) entry which is preliminary data.</text>
</comment>
<sequence length="164" mass="18691">MKFIPFEKITYSSRLPITEIKERLENEIQPKANFSFGQKPAATSKKFEGIANGNEFQIQRIISYRNSFLPKIDITLAQDLSGSKATITFKLLPLVAIFIGFWLAIVAFSGIALALFTTSEENFEFAKFIPLVMFVFGYAMTILAFNYEVNKAKEELEKIIQIRN</sequence>
<evidence type="ECO:0000313" key="2">
    <source>
        <dbReference type="EMBL" id="TPD73582.1"/>
    </source>
</evidence>
<proteinExistence type="predicted"/>
<gene>
    <name evidence="2" type="ORF">FJA49_00700</name>
</gene>
<dbReference type="EMBL" id="VFJE01000046">
    <property type="protein sequence ID" value="TPD73582.1"/>
    <property type="molecule type" value="Genomic_DNA"/>
</dbReference>
<evidence type="ECO:0000313" key="3">
    <source>
        <dbReference type="Proteomes" id="UP000319175"/>
    </source>
</evidence>
<keyword evidence="1" id="KW-0472">Membrane</keyword>
<dbReference type="RefSeq" id="WP_139997810.1">
    <property type="nucleotide sequence ID" value="NZ_VFJE01000046.1"/>
</dbReference>
<keyword evidence="1" id="KW-1133">Transmembrane helix</keyword>